<feature type="compositionally biased region" description="Low complexity" evidence="3">
    <location>
        <begin position="3151"/>
        <end position="3162"/>
    </location>
</feature>
<feature type="region of interest" description="Disordered" evidence="3">
    <location>
        <begin position="3255"/>
        <end position="3341"/>
    </location>
</feature>
<dbReference type="InterPro" id="IPR002035">
    <property type="entry name" value="VWF_A"/>
</dbReference>
<keyword evidence="6" id="KW-1185">Reference proteome</keyword>
<keyword evidence="2" id="KW-0067">ATP-binding</keyword>
<reference evidence="5 6" key="1">
    <citation type="journal article" date="2016" name="Mol. Biol. Evol.">
        <title>Genome-Wide Survey of Gut Fungi (Harpellales) Reveals the First Horizontally Transferred Ubiquitin Gene from a Mosquito Host.</title>
        <authorList>
            <person name="Wang Y."/>
            <person name="White M.M."/>
            <person name="Kvist S."/>
            <person name="Moncalvo J.M."/>
        </authorList>
    </citation>
    <scope>NUCLEOTIDE SEQUENCE [LARGE SCALE GENOMIC DNA]</scope>
    <source>
        <strain evidence="5 6">ALG-7-W6</strain>
    </source>
</reference>
<evidence type="ECO:0000313" key="5">
    <source>
        <dbReference type="EMBL" id="OLY83069.1"/>
    </source>
</evidence>
<sequence length="3764" mass="429505">MFESNNLLSNSNFSNSVKDLDDLKFSSIIRDSDNVLQALATLYIVTKETTIQEPESNQDTSIIINQLFNLASSLEKIYNVKKIDSTTSNYVSVDNIFLKEHPESNYNLATIDSVPKQHETDYLIKVLFESLNSKFVLFNPIPLLDKIDDLKKNREVLNLVGSFSIFKILNPTGRKWDHDFLSSCIASIRRLKELFSFKPPIKKEILKLFFPKYFYYNVQDYPNITDPKIEGIGGFKREDLSATEVLQGPIFNSAMDISCTIRLSWILDILSHLLLNETNLSEIEDTIYTILDKYLLSLISLEADIIFYGNDILINRKFHSKEFNLQLFANLSEDSLIDNQVMVVSANNSGYFNSPSSLGLKDLVTNSSTEYIDWCWPLPSNNVDLEFQSINTQSIYYFMHIDEESPILAYSYTESLIKDFYAKLLYKVMDYGKYSHPGYNLKKENSLLPSYNSKHGHFNDLKLQYFISSMSDFYLSYINDFFKIYPFLVSSNSSVKDSEYMSSKMGYLDEHNQTESGVFQKSHYSLVSSMLKLKSFFSTEFRNSNEQCVNIRSIVSDFNSNCTMVYVEIEKSKFNNIDPKNTRLLFNEPNFGIIKKLVFIDSVSCFCESINLMISNLETGSCSNNFDLSANECKFALHKGSILLNMSIVLGLFPSQPVDPASKTQHLLDLNHIIMRNGSLEYVSSRMYNLLSAYNGNSKLTSDSEKIIIAQNKDFEETQKKSVYRSSNTQEWVGEGINQNMAMNSKDIDSNENFTFFELWSSFKKTLNGLLNIDRVAKILNDLSIMNKSLKSDCCGMDPNTLKYYRSYYQIKDHLENFDSSLQQSLESIMFKCGINFRDVTILWANRINNIRIGFKNVLLASNPFNLLPNSISGTMSKLLTKEIVEFPMKLVRISKLDLAESKYLDDTLIINNQCKDRQEIFLPIVTSNFLFKFSTRKSIKHVLNVSQSQKNEFSNLSKIKNSSPNNYKELGFDGGEHPLYLKYLLNLLKRISVSILLNQSMNRPLFVMLGKVYEEVCITWTRVEKLRKKQKEELGATYKIKSKSLFNSSEDVADISDEAKKLKEFNEWFPSYESHFELFQDQDSLNDDKINIIPNREDFENVGNSIIPSLNENILTEMFSIHNWIFKFYKINSYSSYQPTRCISPLNEFKHYKLSKPSSNEIKDINIENSFDINCPNSYIDLDSISNLLIDLLRENYQIASELGGRYFSLHKNSKVSETPESIDYSEFSPIQFDSYIDEYLSQSNVAILSEILNYTNASSSPPLSMLSGKKDKQKGSYATINHKDLGIGSKNGIKSLDEFRIEDKNNPLLSLLGINSEKLRLYDFYHHSNKKEAQILNSIVGPLLDRVEFLLSQYSDHSVLLQIKSISVNILSLKISTPIAKLLTGLETLLTKALDWENYNSSKDTSIQIQLDIITRQIINWRKLELYSWPLLVELEQYNRMNESHQYWFDLYSIIVKDKNFNIDKSIFSNNINQFSTNHPIFDVIHSFSKPNPQEISNIIGAADRFLQTCSVGEFSSRLKILKDLLKHRSFEFEFLAKTIFEQINSHSIPKNLDSNLQFLKISKEIMNDSISEILSNVISYYDQFSYSVNADINAFKETITKDLAQFVKISSFSDVNPISLKISAKNTHSHLSKCLRKWRDYLLTPTNSVIEKHIKSNSMIATTNSKDSSYNINSNIPHFISFKNSLEEFSYIGVSNSQFNQCLNCYNLSLSYQLKTNILNFKKFEKYAPAFELIYSILGLSSPELDSKGENSYILKIKSLFSDKKYDQFVSFLEYLKNYWNFKKWSALTYIEKSELTLSKGSSNLDGLTMLNVPKRLFTYHNETISYSDDITKLDQFIDFEKWFSVRNRKLTSSFAKDNYMKNFWKTPFPNPITVSSIISPNNLDLFFSSIFESFASVKKLDFEFSFDKSTLKCLLVDNLEIYISTLSEHVSYFQTLSTPTELLNKAENILLEFEKKKSYDESQKLKGEKHFKSKSAQNNFTRTKGTIKVKSLMVSNDSHQENTEKGEISSKEALEIQKKSIRSFWSQQKQLRQKIIIDTIKQLKRIGLNPNTKAEIINSKVAQNISYDLSNEIENISLLKSEEYIKSIHEISSNNEDFILKSTHASLCLLSQSDSEYFEQLTFLNQAFRSAYYLDSSKQSAESINGRNEINQQQIDRLFGLSLSWNNIVKKGRRTTKNLIDDMTNFNKIISLFVPINGFERQVIAQNTIFSVSTGNTHSKIDNDEIILDFETKKSSLDSIVAVLLQSISSLKLVISSLSKVGFTKDHGFLENSYFSRDDSSGTYEISSEKSLENTSFISYNKNELESAFEVLSSLLAKTQNNQLLINSANYRFSLQCKLTNISPLSGFGILLSELNCDWSDLFKQPFSGFCGVSSMLIDWESYFQDLLINLNSIINSCPGIKNFIVPIIETVMSENSKSRLIMNNSELEKNSQNNSLKGSQDHTTNIDLHPFSSDIMMTLNPQDHMGKAIDMISNLGNAITISLQQIYKTFEKFDGKTSVMTSYFTHFSLSHGEDLSHIKNISSDLTEVYGLDNWDLYSDEIKIRSEFFEDLSKSTNVAYISRCISDICNEMGLAFGAIFNNACKKKNEVENPISSSNLEIKSTPLEYLLFLISKRLTPLIKQYHYTVQHIFNSLIQQNYQITKCSRIFSQLITSIFNRGLASPDALSNIEDFVDSDDKDVDDSGNNKNREFDTTDASGMGEGSTEGAKNVSDEIENEDQVLGANQKDKDENQNQDEKKPSRNEESIEMETDFDGEIGEADLEDNNDSDDSLSDTNDDIMDEQLGNVDLSDPTAIDEKMWADDDGSDSKDPSKSEKAEKQISGSAEKGNIDQEMVAKEDLDDGIDPNNNKGNEPETDSKNNKEFPDKNEKASKDPLHNEQDDDQPDTDSQDGEEQDDHQSHDPNGLGASLPIADVENDISEQMDLPDDLNLDKGKNDDNEGEDLGYDDDESPINDPLDRPKNQENGEEDSHNPDSEAVENDLENGDDKMDVSDSAQKDKDDSIEGGNMDEQMELDEDDIEQDPQDKSTENINERPSNIEEIDIEDEKNSPTNNSLDEDNEDDPKNIENSADNNHSLQEDNINDTAQVFGSGTDLGHNEENDSHNSKKPNTENSNSNTKDLTTPNDSKDSTELENRNQSVDDDDSEKNNYNNGKDNSGNQLSTLSLDQQVQDLNLNEMDNSGKLEPKNIESELEQKNNPLRSLADTMENWEQRLNIVEREMDSIDKTSGQSEDNLNAPQLNDSSLQYQHVGEDEVSHNTAMAGTDEEVSKNQLRSLDEKNDDQAEVGQSKIREEKNYQEDSISEPKQLNEISDDTKENISPTHNESSKSSESKNTNLSELSRIIEELNKSSSKDVDKENKNEAKLAEIQSAITNKSENENVLHTMNFQRMSSANETSDDTPQSSIDLDQNMGDDIKITDGDSSDSFNLDDLNTELELATKNWNSLQNNKNDYMTIWNGFIISSQENSMRLCEQLRLILEPTQSSHLRGDYRTGKRLNMKRIIPYIASQYKKDKIWLRRTKPMKRQYQVMLAIDDSKSMISLHGNQSSHHDPHNSNTVKLTFETLALLTNSLQLLEVGDLSVVSFGDDVKLLQPFGNQIDLENGARIISQLKFDNETTDIKMLLSTATSMFDSDLINGSSNKNQELWKLMIILSDGICQNHSEIKQLVRNATEMRIMIVFVVLDRVDSKSETPEKPNNTSSITEIKQVQYVTNSLGRVELQMSKYLDTFPFDFYVVLRDINGLPEVLSDALRQFFALVSSDS</sequence>
<dbReference type="STRING" id="133383.A0A1R0H1Q7"/>
<feature type="compositionally biased region" description="Basic and acidic residues" evidence="3">
    <location>
        <begin position="2856"/>
        <end position="2883"/>
    </location>
</feature>
<proteinExistence type="predicted"/>
<dbReference type="GO" id="GO:0030687">
    <property type="term" value="C:preribosome, large subunit precursor"/>
    <property type="evidence" value="ECO:0007669"/>
    <property type="project" value="TreeGrafter"/>
</dbReference>
<dbReference type="GO" id="GO:0000027">
    <property type="term" value="P:ribosomal large subunit assembly"/>
    <property type="evidence" value="ECO:0007669"/>
    <property type="project" value="TreeGrafter"/>
</dbReference>
<dbReference type="InterPro" id="IPR036465">
    <property type="entry name" value="vWFA_dom_sf"/>
</dbReference>
<evidence type="ECO:0000259" key="4">
    <source>
        <dbReference type="PROSITE" id="PS50234"/>
    </source>
</evidence>
<feature type="compositionally biased region" description="Basic and acidic residues" evidence="3">
    <location>
        <begin position="2730"/>
        <end position="2749"/>
    </location>
</feature>
<evidence type="ECO:0000313" key="6">
    <source>
        <dbReference type="Proteomes" id="UP000187455"/>
    </source>
</evidence>
<protein>
    <submittedName>
        <fullName evidence="5">Midasin</fullName>
    </submittedName>
</protein>
<feature type="compositionally biased region" description="Basic and acidic residues" evidence="3">
    <location>
        <begin position="3129"/>
        <end position="3138"/>
    </location>
</feature>
<feature type="compositionally biased region" description="Basic and acidic residues" evidence="3">
    <location>
        <begin position="2832"/>
        <end position="2842"/>
    </location>
</feature>
<dbReference type="PANTHER" id="PTHR48103:SF2">
    <property type="entry name" value="MIDASIN"/>
    <property type="match status" value="1"/>
</dbReference>
<feature type="compositionally biased region" description="Basic and acidic residues" evidence="3">
    <location>
        <begin position="3027"/>
        <end position="3036"/>
    </location>
</feature>
<feature type="compositionally biased region" description="Acidic residues" evidence="3">
    <location>
        <begin position="2943"/>
        <end position="2956"/>
    </location>
</feature>
<dbReference type="GO" id="GO:0005634">
    <property type="term" value="C:nucleus"/>
    <property type="evidence" value="ECO:0007669"/>
    <property type="project" value="TreeGrafter"/>
</dbReference>
<dbReference type="PANTHER" id="PTHR48103">
    <property type="entry name" value="MIDASIN-RELATED"/>
    <property type="match status" value="1"/>
</dbReference>
<dbReference type="GO" id="GO:0005524">
    <property type="term" value="F:ATP binding"/>
    <property type="evidence" value="ECO:0007669"/>
    <property type="project" value="UniProtKB-KW"/>
</dbReference>
<gene>
    <name evidence="5" type="ORF">AYI68_g2799</name>
</gene>
<dbReference type="SMART" id="SM00327">
    <property type="entry name" value="VWA"/>
    <property type="match status" value="1"/>
</dbReference>
<feature type="compositionally biased region" description="Basic and acidic residues" evidence="3">
    <location>
        <begin position="3099"/>
        <end position="3108"/>
    </location>
</feature>
<feature type="compositionally biased region" description="Acidic residues" evidence="3">
    <location>
        <begin position="2919"/>
        <end position="2933"/>
    </location>
</feature>
<dbReference type="OrthoDB" id="5186at2759"/>
<feature type="compositionally biased region" description="Basic and acidic residues" evidence="3">
    <location>
        <begin position="3183"/>
        <end position="3198"/>
    </location>
</feature>
<feature type="domain" description="VWFA" evidence="4">
    <location>
        <begin position="3530"/>
        <end position="3753"/>
    </location>
</feature>
<feature type="compositionally biased region" description="Basic and acidic residues" evidence="3">
    <location>
        <begin position="2960"/>
        <end position="2978"/>
    </location>
</feature>
<feature type="compositionally biased region" description="Basic and acidic residues" evidence="3">
    <location>
        <begin position="2989"/>
        <end position="3006"/>
    </location>
</feature>
<feature type="compositionally biased region" description="Polar residues" evidence="3">
    <location>
        <begin position="3163"/>
        <end position="3182"/>
    </location>
</feature>
<dbReference type="EMBL" id="LSSL01001090">
    <property type="protein sequence ID" value="OLY83069.1"/>
    <property type="molecule type" value="Genomic_DNA"/>
</dbReference>
<name>A0A1R0H1Q7_9FUNG</name>
<accession>A0A1R0H1Q7</accession>
<organism evidence="5 6">
    <name type="scientific">Smittium mucronatum</name>
    <dbReference type="NCBI Taxonomy" id="133383"/>
    <lineage>
        <taxon>Eukaryota</taxon>
        <taxon>Fungi</taxon>
        <taxon>Fungi incertae sedis</taxon>
        <taxon>Zoopagomycota</taxon>
        <taxon>Kickxellomycotina</taxon>
        <taxon>Harpellomycetes</taxon>
        <taxon>Harpellales</taxon>
        <taxon>Legeriomycetaceae</taxon>
        <taxon>Smittium</taxon>
    </lineage>
</organism>
<evidence type="ECO:0000256" key="2">
    <source>
        <dbReference type="ARBA" id="ARBA00022840"/>
    </source>
</evidence>
<dbReference type="SUPFAM" id="SSF53300">
    <property type="entry name" value="vWA-like"/>
    <property type="match status" value="1"/>
</dbReference>
<keyword evidence="1" id="KW-0547">Nucleotide-binding</keyword>
<feature type="region of interest" description="Disordered" evidence="3">
    <location>
        <begin position="2679"/>
        <end position="3207"/>
    </location>
</feature>
<evidence type="ECO:0000256" key="1">
    <source>
        <dbReference type="ARBA" id="ARBA00022741"/>
    </source>
</evidence>
<dbReference type="PROSITE" id="PS50234">
    <property type="entry name" value="VWFA"/>
    <property type="match status" value="1"/>
</dbReference>
<feature type="compositionally biased region" description="Basic and acidic residues" evidence="3">
    <location>
        <begin position="2799"/>
        <end position="2823"/>
    </location>
</feature>
<feature type="compositionally biased region" description="Acidic residues" evidence="3">
    <location>
        <begin position="3014"/>
        <end position="3026"/>
    </location>
</feature>
<feature type="compositionally biased region" description="Acidic residues" evidence="3">
    <location>
        <begin position="2750"/>
        <end position="2785"/>
    </location>
</feature>
<feature type="compositionally biased region" description="Polar residues" evidence="3">
    <location>
        <begin position="3114"/>
        <end position="3128"/>
    </location>
</feature>
<evidence type="ECO:0000256" key="3">
    <source>
        <dbReference type="SAM" id="MobiDB-lite"/>
    </source>
</evidence>
<dbReference type="GO" id="GO:0000055">
    <property type="term" value="P:ribosomal large subunit export from nucleus"/>
    <property type="evidence" value="ECO:0007669"/>
    <property type="project" value="TreeGrafter"/>
</dbReference>
<feature type="compositionally biased region" description="Polar residues" evidence="3">
    <location>
        <begin position="3070"/>
        <end position="3093"/>
    </location>
</feature>
<feature type="compositionally biased region" description="Acidic residues" evidence="3">
    <location>
        <begin position="2884"/>
        <end position="2900"/>
    </location>
</feature>
<dbReference type="Proteomes" id="UP000187455">
    <property type="component" value="Unassembled WGS sequence"/>
</dbReference>
<comment type="caution">
    <text evidence="5">The sequence shown here is derived from an EMBL/GenBank/DDBJ whole genome shotgun (WGS) entry which is preliminary data.</text>
</comment>